<comment type="caution">
    <text evidence="2">The sequence shown here is derived from an EMBL/GenBank/DDBJ whole genome shotgun (WGS) entry which is preliminary data.</text>
</comment>
<reference evidence="2 3" key="1">
    <citation type="submission" date="2023-02" db="EMBL/GenBank/DDBJ databases">
        <title>LHISI_Scaffold_Assembly.</title>
        <authorList>
            <person name="Stuart O.P."/>
            <person name="Cleave R."/>
            <person name="Magrath M.J.L."/>
            <person name="Mikheyev A.S."/>
        </authorList>
    </citation>
    <scope>NUCLEOTIDE SEQUENCE [LARGE SCALE GENOMIC DNA]</scope>
    <source>
        <strain evidence="2">Daus_M_001</strain>
        <tissue evidence="2">Leg muscle</tissue>
    </source>
</reference>
<feature type="region of interest" description="Disordered" evidence="1">
    <location>
        <begin position="183"/>
        <end position="223"/>
    </location>
</feature>
<organism evidence="2 3">
    <name type="scientific">Dryococelus australis</name>
    <dbReference type="NCBI Taxonomy" id="614101"/>
    <lineage>
        <taxon>Eukaryota</taxon>
        <taxon>Metazoa</taxon>
        <taxon>Ecdysozoa</taxon>
        <taxon>Arthropoda</taxon>
        <taxon>Hexapoda</taxon>
        <taxon>Insecta</taxon>
        <taxon>Pterygota</taxon>
        <taxon>Neoptera</taxon>
        <taxon>Polyneoptera</taxon>
        <taxon>Phasmatodea</taxon>
        <taxon>Verophasmatodea</taxon>
        <taxon>Anareolatae</taxon>
        <taxon>Phasmatidae</taxon>
        <taxon>Eurycanthinae</taxon>
        <taxon>Dryococelus</taxon>
    </lineage>
</organism>
<evidence type="ECO:0000313" key="3">
    <source>
        <dbReference type="Proteomes" id="UP001159363"/>
    </source>
</evidence>
<feature type="region of interest" description="Disordered" evidence="1">
    <location>
        <begin position="263"/>
        <end position="285"/>
    </location>
</feature>
<keyword evidence="3" id="KW-1185">Reference proteome</keyword>
<accession>A0ABQ9GKT0</accession>
<dbReference type="EMBL" id="JARBHB010000011">
    <property type="protein sequence ID" value="KAJ8872640.1"/>
    <property type="molecule type" value="Genomic_DNA"/>
</dbReference>
<dbReference type="Proteomes" id="UP001159363">
    <property type="component" value="Chromosome 10"/>
</dbReference>
<evidence type="ECO:0000256" key="1">
    <source>
        <dbReference type="SAM" id="MobiDB-lite"/>
    </source>
</evidence>
<protein>
    <submittedName>
        <fullName evidence="2">Uncharacterized protein</fullName>
    </submittedName>
</protein>
<feature type="region of interest" description="Disordered" evidence="1">
    <location>
        <begin position="74"/>
        <end position="94"/>
    </location>
</feature>
<proteinExistence type="predicted"/>
<feature type="compositionally biased region" description="Basic and acidic residues" evidence="1">
    <location>
        <begin position="183"/>
        <end position="208"/>
    </location>
</feature>
<name>A0ABQ9GKT0_9NEOP</name>
<gene>
    <name evidence="2" type="ORF">PR048_026248</name>
</gene>
<evidence type="ECO:0000313" key="2">
    <source>
        <dbReference type="EMBL" id="KAJ8872640.1"/>
    </source>
</evidence>
<sequence length="478" mass="53853">MSSHDSFLGEGLSFRKEAPEGRQYPGVAALAGFPSVMRLAFVWIYCTSEEQQDSHANRLDGHTSEVQQDSHVNRLDGHTSEVQQDSHANRLDGHTSEYGKIHTLTDFTDMRLKYSKIHTPTDYADMHLKYRKIHTPTDYTVMRQNYSKIHTPTDNADRAVSEWWLLTARSCEPMRVIEVGMERRGNEKVGENGRSRENPPTDSIVRHDSHLRKSGVTRPGFEPGSPWWETSMLTAQPPLSTANRAPYKVLPKIYLHVQRGENGAAPEGLGGETGDPRENPPTSGIARYDSRVKACKTKLSRKFPRCSHRADIHRDAMAWRFIFHWTYRFSRFSVCLREDLGTGLVSDWLPLAAEGFLFVRLPASKYDTRRGLANGEMNRFGREEVQSGWHRRFGAALRARGDVSVGGCLKTPVITGDLKNVSIDLVSPYSRDKLPNRDEQEPKMGALAAISAMDLSVIGIACDPDDGRVCEFINRLPT</sequence>